<protein>
    <submittedName>
        <fullName evidence="1">Uncharacterized protein</fullName>
    </submittedName>
</protein>
<accession>S5ZRF7</accession>
<evidence type="ECO:0000313" key="2">
    <source>
        <dbReference type="Proteomes" id="UP000015620"/>
    </source>
</evidence>
<name>S5ZRF7_9SPIR</name>
<dbReference type="STRING" id="1291379.TPE_0097"/>
<keyword evidence="2" id="KW-1185">Reference proteome</keyword>
<dbReference type="AlphaFoldDB" id="S5ZRF7"/>
<dbReference type="PATRIC" id="fig|1291379.3.peg.96"/>
<dbReference type="HOGENOM" id="CLU_3123860_0_0_12"/>
<proteinExistence type="predicted"/>
<dbReference type="KEGG" id="tped:TPE_0097"/>
<sequence length="50" mass="5924">MLIEYIRRGYLMKTNYLLKQLNYLTSRTAIEAVHAVRQSRTSSQSFLRCV</sequence>
<evidence type="ECO:0000313" key="1">
    <source>
        <dbReference type="EMBL" id="AGT42595.1"/>
    </source>
</evidence>
<gene>
    <name evidence="1" type="ORF">TPE_0097</name>
</gene>
<dbReference type="EMBL" id="CP004120">
    <property type="protein sequence ID" value="AGT42595.1"/>
    <property type="molecule type" value="Genomic_DNA"/>
</dbReference>
<organism evidence="1 2">
    <name type="scientific">Treponema pedis str. T A4</name>
    <dbReference type="NCBI Taxonomy" id="1291379"/>
    <lineage>
        <taxon>Bacteria</taxon>
        <taxon>Pseudomonadati</taxon>
        <taxon>Spirochaetota</taxon>
        <taxon>Spirochaetia</taxon>
        <taxon>Spirochaetales</taxon>
        <taxon>Treponemataceae</taxon>
        <taxon>Treponema</taxon>
    </lineage>
</organism>
<reference evidence="1 2" key="1">
    <citation type="journal article" date="2013" name="PLoS ONE">
        <title>Genome-Wide Relatedness of Treponema pedis, from Gingiva and Necrotic Skin Lesions of Pigs, with the Human Oral Pathogen Treponema denticola.</title>
        <authorList>
            <person name="Svartstrom O."/>
            <person name="Mushtaq M."/>
            <person name="Pringle M."/>
            <person name="Segerman B."/>
        </authorList>
    </citation>
    <scope>NUCLEOTIDE SEQUENCE [LARGE SCALE GENOMIC DNA]</scope>
    <source>
        <strain evidence="1">T A4</strain>
    </source>
</reference>
<dbReference type="Proteomes" id="UP000015620">
    <property type="component" value="Chromosome"/>
</dbReference>